<feature type="compositionally biased region" description="Acidic residues" evidence="1">
    <location>
        <begin position="451"/>
        <end position="464"/>
    </location>
</feature>
<name>A0A0C3QF77_9AGAM</name>
<dbReference type="HOGENOM" id="CLU_046034_0_0_1"/>
<protein>
    <recommendedName>
        <fullName evidence="2">Ribonuclease H1 N-terminal domain-containing protein</fullName>
    </recommendedName>
</protein>
<feature type="region of interest" description="Disordered" evidence="1">
    <location>
        <begin position="62"/>
        <end position="123"/>
    </location>
</feature>
<accession>A0A0C3QF77</accession>
<feature type="compositionally biased region" description="Low complexity" evidence="1">
    <location>
        <begin position="85"/>
        <end position="98"/>
    </location>
</feature>
<dbReference type="SUPFAM" id="SSF55658">
    <property type="entry name" value="L9 N-domain-like"/>
    <property type="match status" value="1"/>
</dbReference>
<evidence type="ECO:0000313" key="3">
    <source>
        <dbReference type="EMBL" id="KIO24711.1"/>
    </source>
</evidence>
<evidence type="ECO:0000259" key="2">
    <source>
        <dbReference type="Pfam" id="PF01693"/>
    </source>
</evidence>
<sequence length="505" mass="53343">MARFYAVSTGRVPGVYRTWAEASAQTNGFPGATHSKFSDINTAVEFSGIPLLRQPQWVREALGMPHPAPTNPTPAAGPPPPRSPSPASAAPSWGPQASVVTPPAERTNQHQDTSSIDFNSGSECGVDPNASLLEGLRAVSIQSRATPEPVHCRGDIGTSPVALTGGTGGLIQGVNREGHDQGAPAYSRISTEGTSGGPTITPGRLPSHSTPIASPSSSPTHSPGFSLRPNRGRVNFDLWSPHNHAGWSEDSILSGVFHPPASNVESSTENAHNGASTSRSTSPDEVWLDPMESMPGGLYGAQDSLPNFHRIALRTASRSSTHYAPALTFLLGQHAVNYMLLHYFSAGSTVVVANAYAEFQDDPRGFVEYMVRVGMTPRQAAYLWTIIAPESGDSPQADFSYFIWAATMRALARGGGSAWRGVGVERQETGGAQQSQDLEGGAFAADANDREADEAEAGDAEAGDAEAPNANPGNNTSPVQGVELDYMDIDDEIEYIDFPEENANP</sequence>
<gene>
    <name evidence="3" type="ORF">M407DRAFT_25955</name>
</gene>
<reference evidence="3 4" key="1">
    <citation type="submission" date="2014-04" db="EMBL/GenBank/DDBJ databases">
        <authorList>
            <consortium name="DOE Joint Genome Institute"/>
            <person name="Kuo A."/>
            <person name="Girlanda M."/>
            <person name="Perotto S."/>
            <person name="Kohler A."/>
            <person name="Nagy L.G."/>
            <person name="Floudas D."/>
            <person name="Copeland A."/>
            <person name="Barry K.W."/>
            <person name="Cichocki N."/>
            <person name="Veneault-Fourrey C."/>
            <person name="LaButti K."/>
            <person name="Lindquist E.A."/>
            <person name="Lipzen A."/>
            <person name="Lundell T."/>
            <person name="Morin E."/>
            <person name="Murat C."/>
            <person name="Sun H."/>
            <person name="Tunlid A."/>
            <person name="Henrissat B."/>
            <person name="Grigoriev I.V."/>
            <person name="Hibbett D.S."/>
            <person name="Martin F."/>
            <person name="Nordberg H.P."/>
            <person name="Cantor M.N."/>
            <person name="Hua S.X."/>
        </authorList>
    </citation>
    <scope>NUCLEOTIDE SEQUENCE [LARGE SCALE GENOMIC DNA]</scope>
    <source>
        <strain evidence="3 4">MUT 4182</strain>
    </source>
</reference>
<feature type="region of interest" description="Disordered" evidence="1">
    <location>
        <begin position="178"/>
        <end position="229"/>
    </location>
</feature>
<feature type="compositionally biased region" description="Pro residues" evidence="1">
    <location>
        <begin position="66"/>
        <end position="84"/>
    </location>
</feature>
<dbReference type="Gene3D" id="3.40.970.10">
    <property type="entry name" value="Ribonuclease H1, N-terminal domain"/>
    <property type="match status" value="1"/>
</dbReference>
<reference evidence="4" key="2">
    <citation type="submission" date="2015-01" db="EMBL/GenBank/DDBJ databases">
        <title>Evolutionary Origins and Diversification of the Mycorrhizal Mutualists.</title>
        <authorList>
            <consortium name="DOE Joint Genome Institute"/>
            <consortium name="Mycorrhizal Genomics Consortium"/>
            <person name="Kohler A."/>
            <person name="Kuo A."/>
            <person name="Nagy L.G."/>
            <person name="Floudas D."/>
            <person name="Copeland A."/>
            <person name="Barry K.W."/>
            <person name="Cichocki N."/>
            <person name="Veneault-Fourrey C."/>
            <person name="LaButti K."/>
            <person name="Lindquist E.A."/>
            <person name="Lipzen A."/>
            <person name="Lundell T."/>
            <person name="Morin E."/>
            <person name="Murat C."/>
            <person name="Riley R."/>
            <person name="Ohm R."/>
            <person name="Sun H."/>
            <person name="Tunlid A."/>
            <person name="Henrissat B."/>
            <person name="Grigoriev I.V."/>
            <person name="Hibbett D.S."/>
            <person name="Martin F."/>
        </authorList>
    </citation>
    <scope>NUCLEOTIDE SEQUENCE [LARGE SCALE GENOMIC DNA]</scope>
    <source>
        <strain evidence="4">MUT 4182</strain>
    </source>
</reference>
<feature type="domain" description="Ribonuclease H1 N-terminal" evidence="2">
    <location>
        <begin position="3"/>
        <end position="46"/>
    </location>
</feature>
<dbReference type="AlphaFoldDB" id="A0A0C3QF77"/>
<dbReference type="OrthoDB" id="3254429at2759"/>
<feature type="compositionally biased region" description="Acidic residues" evidence="1">
    <location>
        <begin position="485"/>
        <end position="505"/>
    </location>
</feature>
<feature type="compositionally biased region" description="Low complexity" evidence="1">
    <location>
        <begin position="465"/>
        <end position="475"/>
    </location>
</feature>
<dbReference type="InterPro" id="IPR037056">
    <property type="entry name" value="RNase_H1_N_sf"/>
</dbReference>
<dbReference type="InterPro" id="IPR011320">
    <property type="entry name" value="RNase_H1_N"/>
</dbReference>
<evidence type="ECO:0000313" key="4">
    <source>
        <dbReference type="Proteomes" id="UP000054248"/>
    </source>
</evidence>
<dbReference type="InterPro" id="IPR009027">
    <property type="entry name" value="Ribosomal_bL9/RNase_H1_N"/>
</dbReference>
<dbReference type="Pfam" id="PF01693">
    <property type="entry name" value="Cauli_VI"/>
    <property type="match status" value="1"/>
</dbReference>
<dbReference type="Proteomes" id="UP000054248">
    <property type="component" value="Unassembled WGS sequence"/>
</dbReference>
<feature type="compositionally biased region" description="Low complexity" evidence="1">
    <location>
        <begin position="206"/>
        <end position="223"/>
    </location>
</feature>
<feature type="compositionally biased region" description="Polar residues" evidence="1">
    <location>
        <begin position="110"/>
        <end position="122"/>
    </location>
</feature>
<evidence type="ECO:0000256" key="1">
    <source>
        <dbReference type="SAM" id="MobiDB-lite"/>
    </source>
</evidence>
<dbReference type="EMBL" id="KN823056">
    <property type="protein sequence ID" value="KIO24711.1"/>
    <property type="molecule type" value="Genomic_DNA"/>
</dbReference>
<keyword evidence="4" id="KW-1185">Reference proteome</keyword>
<organism evidence="3 4">
    <name type="scientific">Tulasnella calospora MUT 4182</name>
    <dbReference type="NCBI Taxonomy" id="1051891"/>
    <lineage>
        <taxon>Eukaryota</taxon>
        <taxon>Fungi</taxon>
        <taxon>Dikarya</taxon>
        <taxon>Basidiomycota</taxon>
        <taxon>Agaricomycotina</taxon>
        <taxon>Agaricomycetes</taxon>
        <taxon>Cantharellales</taxon>
        <taxon>Tulasnellaceae</taxon>
        <taxon>Tulasnella</taxon>
    </lineage>
</organism>
<feature type="region of interest" description="Disordered" evidence="1">
    <location>
        <begin position="258"/>
        <end position="286"/>
    </location>
</feature>
<proteinExistence type="predicted"/>
<feature type="compositionally biased region" description="Polar residues" evidence="1">
    <location>
        <begin position="263"/>
        <end position="283"/>
    </location>
</feature>
<feature type="region of interest" description="Disordered" evidence="1">
    <location>
        <begin position="448"/>
        <end position="505"/>
    </location>
</feature>